<gene>
    <name evidence="1" type="ORF">S03H2_54941</name>
</gene>
<dbReference type="InterPro" id="IPR011005">
    <property type="entry name" value="Dihydropteroate_synth-like_sf"/>
</dbReference>
<evidence type="ECO:0000313" key="1">
    <source>
        <dbReference type="EMBL" id="GAH70768.1"/>
    </source>
</evidence>
<name>X1JLW3_9ZZZZ</name>
<accession>X1JLW3</accession>
<feature type="non-terminal residue" evidence="1">
    <location>
        <position position="1"/>
    </location>
</feature>
<proteinExistence type="predicted"/>
<protein>
    <submittedName>
        <fullName evidence="1">Uncharacterized protein</fullName>
    </submittedName>
</protein>
<comment type="caution">
    <text evidence="1">The sequence shown here is derived from an EMBL/GenBank/DDBJ whole genome shotgun (WGS) entry which is preliminary data.</text>
</comment>
<dbReference type="AlphaFoldDB" id="X1JLW3"/>
<reference evidence="1" key="1">
    <citation type="journal article" date="2014" name="Front. Microbiol.">
        <title>High frequency of phylogenetically diverse reductive dehalogenase-homologous genes in deep subseafloor sedimentary metagenomes.</title>
        <authorList>
            <person name="Kawai M."/>
            <person name="Futagami T."/>
            <person name="Toyoda A."/>
            <person name="Takaki Y."/>
            <person name="Nishi S."/>
            <person name="Hori S."/>
            <person name="Arai W."/>
            <person name="Tsubouchi T."/>
            <person name="Morono Y."/>
            <person name="Uchiyama I."/>
            <person name="Ito T."/>
            <person name="Fujiyama A."/>
            <person name="Inagaki F."/>
            <person name="Takami H."/>
        </authorList>
    </citation>
    <scope>NUCLEOTIDE SEQUENCE</scope>
    <source>
        <strain evidence="1">Expedition CK06-06</strain>
    </source>
</reference>
<dbReference type="EMBL" id="BARU01035064">
    <property type="protein sequence ID" value="GAH70768.1"/>
    <property type="molecule type" value="Genomic_DNA"/>
</dbReference>
<dbReference type="Gene3D" id="3.20.20.20">
    <property type="entry name" value="Dihydropteroate synthase-like"/>
    <property type="match status" value="1"/>
</dbReference>
<sequence>PLIKKCKCSVVALSMDERGIPQDSKERFKIYNYSI</sequence>
<organism evidence="1">
    <name type="scientific">marine sediment metagenome</name>
    <dbReference type="NCBI Taxonomy" id="412755"/>
    <lineage>
        <taxon>unclassified sequences</taxon>
        <taxon>metagenomes</taxon>
        <taxon>ecological metagenomes</taxon>
    </lineage>
</organism>